<reference evidence="2 3" key="1">
    <citation type="submission" date="2016-10" db="EMBL/GenBank/DDBJ databases">
        <authorList>
            <person name="de Groot N.N."/>
        </authorList>
    </citation>
    <scope>NUCLEOTIDE SEQUENCE [LARGE SCALE GENOMIC DNA]</scope>
    <source>
        <strain evidence="2 3">R-24608</strain>
    </source>
</reference>
<organism evidence="2 3">
    <name type="scientific">Paenacidovorax caeni</name>
    <dbReference type="NCBI Taxonomy" id="343013"/>
    <lineage>
        <taxon>Bacteria</taxon>
        <taxon>Pseudomonadati</taxon>
        <taxon>Pseudomonadota</taxon>
        <taxon>Betaproteobacteria</taxon>
        <taxon>Burkholderiales</taxon>
        <taxon>Comamonadaceae</taxon>
        <taxon>Paenacidovorax</taxon>
    </lineage>
</organism>
<sequence length="63" mass="7349">EKAEKLKASIRAKVEHPFRLVKQQFGYAKVRYRGLVKNTARLTMLFALGNLWMARRQLMEAQG</sequence>
<feature type="domain" description="Transposase IS4-like" evidence="1">
    <location>
        <begin position="7"/>
        <end position="49"/>
    </location>
</feature>
<dbReference type="PANTHER" id="PTHR35604">
    <property type="entry name" value="TRANSPOSASE INSH FOR INSERTION SEQUENCE ELEMENT IS5A-RELATED"/>
    <property type="match status" value="1"/>
</dbReference>
<dbReference type="AlphaFoldDB" id="A0A1I7J5U6"/>
<proteinExistence type="predicted"/>
<dbReference type="RefSeq" id="WP_139235421.1">
    <property type="nucleotide sequence ID" value="NZ_FPBX01000022.1"/>
</dbReference>
<gene>
    <name evidence="2" type="ORF">SAMN04489707_102264</name>
</gene>
<evidence type="ECO:0000259" key="1">
    <source>
        <dbReference type="Pfam" id="PF01609"/>
    </source>
</evidence>
<evidence type="ECO:0000313" key="2">
    <source>
        <dbReference type="EMBL" id="SFU80550.1"/>
    </source>
</evidence>
<evidence type="ECO:0000313" key="3">
    <source>
        <dbReference type="Proteomes" id="UP000183656"/>
    </source>
</evidence>
<accession>A0A1I7J5U6</accession>
<dbReference type="GO" id="GO:0003677">
    <property type="term" value="F:DNA binding"/>
    <property type="evidence" value="ECO:0007669"/>
    <property type="project" value="InterPro"/>
</dbReference>
<protein>
    <submittedName>
        <fullName evidence="2">Transposase DDE domain-containing protein</fullName>
    </submittedName>
</protein>
<dbReference type="Pfam" id="PF01609">
    <property type="entry name" value="DDE_Tnp_1"/>
    <property type="match status" value="1"/>
</dbReference>
<dbReference type="GO" id="GO:0004803">
    <property type="term" value="F:transposase activity"/>
    <property type="evidence" value="ECO:0007669"/>
    <property type="project" value="InterPro"/>
</dbReference>
<keyword evidence="3" id="KW-1185">Reference proteome</keyword>
<feature type="non-terminal residue" evidence="2">
    <location>
        <position position="1"/>
    </location>
</feature>
<dbReference type="EMBL" id="FPBX01000022">
    <property type="protein sequence ID" value="SFU80550.1"/>
    <property type="molecule type" value="Genomic_DNA"/>
</dbReference>
<dbReference type="Proteomes" id="UP000183656">
    <property type="component" value="Unassembled WGS sequence"/>
</dbReference>
<dbReference type="OrthoDB" id="9774608at2"/>
<dbReference type="GO" id="GO:0006313">
    <property type="term" value="P:DNA transposition"/>
    <property type="evidence" value="ECO:0007669"/>
    <property type="project" value="InterPro"/>
</dbReference>
<dbReference type="InterPro" id="IPR002559">
    <property type="entry name" value="Transposase_11"/>
</dbReference>
<dbReference type="PANTHER" id="PTHR35604:SF2">
    <property type="entry name" value="TRANSPOSASE INSH FOR INSERTION SEQUENCE ELEMENT IS5A-RELATED"/>
    <property type="match status" value="1"/>
</dbReference>
<name>A0A1I7J5U6_9BURK</name>